<name>A0A8S0WJ75_CYCAE</name>
<comment type="caution">
    <text evidence="12">The sequence shown here is derived from an EMBL/GenBank/DDBJ whole genome shotgun (WGS) entry which is preliminary data.</text>
</comment>
<keyword evidence="8 10" id="KW-0503">Monooxygenase</keyword>
<gene>
    <name evidence="12" type="ORF">AAE3_LOCUS5816</name>
</gene>
<evidence type="ECO:0000256" key="2">
    <source>
        <dbReference type="ARBA" id="ARBA00005179"/>
    </source>
</evidence>
<dbReference type="AlphaFoldDB" id="A0A8S0WJ75"/>
<feature type="binding site" description="axial binding residue" evidence="9">
    <location>
        <position position="438"/>
    </location>
    <ligand>
        <name>heme</name>
        <dbReference type="ChEBI" id="CHEBI:30413"/>
    </ligand>
    <ligandPart>
        <name>Fe</name>
        <dbReference type="ChEBI" id="CHEBI:18248"/>
    </ligandPart>
</feature>
<keyword evidence="6 10" id="KW-0560">Oxidoreductase</keyword>
<evidence type="ECO:0000256" key="7">
    <source>
        <dbReference type="ARBA" id="ARBA00023004"/>
    </source>
</evidence>
<dbReference type="PRINTS" id="PR00463">
    <property type="entry name" value="EP450I"/>
</dbReference>
<evidence type="ECO:0000256" key="6">
    <source>
        <dbReference type="ARBA" id="ARBA00023002"/>
    </source>
</evidence>
<dbReference type="InterPro" id="IPR036396">
    <property type="entry name" value="Cyt_P450_sf"/>
</dbReference>
<dbReference type="EMBL" id="CACVBS010000040">
    <property type="protein sequence ID" value="CAA7263603.1"/>
    <property type="molecule type" value="Genomic_DNA"/>
</dbReference>
<evidence type="ECO:0000256" key="9">
    <source>
        <dbReference type="PIRSR" id="PIRSR602401-1"/>
    </source>
</evidence>
<feature type="chain" id="PRO_5035871740" description="Cytochrome P450" evidence="11">
    <location>
        <begin position="23"/>
        <end position="507"/>
    </location>
</feature>
<comment type="similarity">
    <text evidence="3 10">Belongs to the cytochrome P450 family.</text>
</comment>
<dbReference type="SUPFAM" id="SSF48264">
    <property type="entry name" value="Cytochrome P450"/>
    <property type="match status" value="1"/>
</dbReference>
<keyword evidence="11" id="KW-0732">Signal</keyword>
<keyword evidence="5 9" id="KW-0479">Metal-binding</keyword>
<comment type="pathway">
    <text evidence="2">Secondary metabolite biosynthesis.</text>
</comment>
<dbReference type="InterPro" id="IPR001128">
    <property type="entry name" value="Cyt_P450"/>
</dbReference>
<dbReference type="CDD" id="cd11065">
    <property type="entry name" value="CYP64-like"/>
    <property type="match status" value="1"/>
</dbReference>
<proteinExistence type="inferred from homology"/>
<accession>A0A8S0WJ75</accession>
<dbReference type="GO" id="GO:0020037">
    <property type="term" value="F:heme binding"/>
    <property type="evidence" value="ECO:0007669"/>
    <property type="project" value="InterPro"/>
</dbReference>
<evidence type="ECO:0000313" key="13">
    <source>
        <dbReference type="Proteomes" id="UP000467700"/>
    </source>
</evidence>
<evidence type="ECO:0000256" key="10">
    <source>
        <dbReference type="RuleBase" id="RU000461"/>
    </source>
</evidence>
<organism evidence="12 13">
    <name type="scientific">Cyclocybe aegerita</name>
    <name type="common">Black poplar mushroom</name>
    <name type="synonym">Agrocybe aegerita</name>
    <dbReference type="NCBI Taxonomy" id="1973307"/>
    <lineage>
        <taxon>Eukaryota</taxon>
        <taxon>Fungi</taxon>
        <taxon>Dikarya</taxon>
        <taxon>Basidiomycota</taxon>
        <taxon>Agaricomycotina</taxon>
        <taxon>Agaricomycetes</taxon>
        <taxon>Agaricomycetidae</taxon>
        <taxon>Agaricales</taxon>
        <taxon>Agaricineae</taxon>
        <taxon>Bolbitiaceae</taxon>
        <taxon>Cyclocybe</taxon>
    </lineage>
</organism>
<comment type="cofactor">
    <cofactor evidence="1 9">
        <name>heme</name>
        <dbReference type="ChEBI" id="CHEBI:30413"/>
    </cofactor>
</comment>
<evidence type="ECO:0000256" key="11">
    <source>
        <dbReference type="SAM" id="SignalP"/>
    </source>
</evidence>
<dbReference type="PANTHER" id="PTHR46300:SF7">
    <property type="entry name" value="P450, PUTATIVE (EUROFUNG)-RELATED"/>
    <property type="match status" value="1"/>
</dbReference>
<dbReference type="OrthoDB" id="2789670at2759"/>
<protein>
    <recommendedName>
        <fullName evidence="14">Cytochrome P450</fullName>
    </recommendedName>
</protein>
<sequence length="507" mass="56001">MALLPLVTLGIGLSSLWFFVQSKKSKRGNLPPGPKGLPLVGNVADMPKEKEWVTYAEWGRKWGGILSVNLLGQVMVIVNSADIMDEFDKRGAIYSNRPTLEMGGGLVGYDETLVLIPYGSRFRTYRKHFSRYIGNHGSPKPIQNIYPLIEHETRRFLKRTLGKHEDLMAHLRKLAGGIILGLTYGYEVQDGEDPYVNLIEGANDNFNASTVPGAFPVDFFPILKSLPEWLPGMGFMQQARSWKKDTLAMIEVPYEYTKKQIAAGTAVPSFLSTSLEDEKSLSADDIRDLKCTAASMYGGGADTTVSAEYAFFLAMVLHPEVQKKAQAELDSVIGSGRLPTFADQPHLPYINAVVLEALRWNSVAPTGVPHTAIEDGEIAGYFIPKGAMILANLWGMLHDSEVYPDPFKFDPERHIETTGKPAQRDPRKVCFGFGRRICPGMYLAEASLFSTVATALAVFDIESAVENGVPIVPVHENMSGIISYPKPFKCVIKPRSQRAVSLILDEQ</sequence>
<dbReference type="GO" id="GO:0016705">
    <property type="term" value="F:oxidoreductase activity, acting on paired donors, with incorporation or reduction of molecular oxygen"/>
    <property type="evidence" value="ECO:0007669"/>
    <property type="project" value="InterPro"/>
</dbReference>
<dbReference type="InterPro" id="IPR050364">
    <property type="entry name" value="Cytochrome_P450_fung"/>
</dbReference>
<evidence type="ECO:0000256" key="3">
    <source>
        <dbReference type="ARBA" id="ARBA00010617"/>
    </source>
</evidence>
<reference evidence="12 13" key="1">
    <citation type="submission" date="2020-01" db="EMBL/GenBank/DDBJ databases">
        <authorList>
            <person name="Gupta K D."/>
        </authorList>
    </citation>
    <scope>NUCLEOTIDE SEQUENCE [LARGE SCALE GENOMIC DNA]</scope>
</reference>
<feature type="signal peptide" evidence="11">
    <location>
        <begin position="1"/>
        <end position="22"/>
    </location>
</feature>
<evidence type="ECO:0000256" key="8">
    <source>
        <dbReference type="ARBA" id="ARBA00023033"/>
    </source>
</evidence>
<dbReference type="GO" id="GO:0004497">
    <property type="term" value="F:monooxygenase activity"/>
    <property type="evidence" value="ECO:0007669"/>
    <property type="project" value="UniProtKB-KW"/>
</dbReference>
<keyword evidence="13" id="KW-1185">Reference proteome</keyword>
<dbReference type="GO" id="GO:0005506">
    <property type="term" value="F:iron ion binding"/>
    <property type="evidence" value="ECO:0007669"/>
    <property type="project" value="InterPro"/>
</dbReference>
<dbReference type="InterPro" id="IPR017972">
    <property type="entry name" value="Cyt_P450_CS"/>
</dbReference>
<dbReference type="InterPro" id="IPR002401">
    <property type="entry name" value="Cyt_P450_E_grp-I"/>
</dbReference>
<evidence type="ECO:0000256" key="5">
    <source>
        <dbReference type="ARBA" id="ARBA00022723"/>
    </source>
</evidence>
<evidence type="ECO:0000256" key="4">
    <source>
        <dbReference type="ARBA" id="ARBA00022617"/>
    </source>
</evidence>
<dbReference type="Proteomes" id="UP000467700">
    <property type="component" value="Unassembled WGS sequence"/>
</dbReference>
<dbReference type="Pfam" id="PF00067">
    <property type="entry name" value="p450"/>
    <property type="match status" value="1"/>
</dbReference>
<evidence type="ECO:0000313" key="12">
    <source>
        <dbReference type="EMBL" id="CAA7263603.1"/>
    </source>
</evidence>
<dbReference type="PROSITE" id="PS00086">
    <property type="entry name" value="CYTOCHROME_P450"/>
    <property type="match status" value="1"/>
</dbReference>
<keyword evidence="7 9" id="KW-0408">Iron</keyword>
<evidence type="ECO:0000256" key="1">
    <source>
        <dbReference type="ARBA" id="ARBA00001971"/>
    </source>
</evidence>
<evidence type="ECO:0008006" key="14">
    <source>
        <dbReference type="Google" id="ProtNLM"/>
    </source>
</evidence>
<dbReference type="Gene3D" id="1.10.630.10">
    <property type="entry name" value="Cytochrome P450"/>
    <property type="match status" value="1"/>
</dbReference>
<dbReference type="PANTHER" id="PTHR46300">
    <property type="entry name" value="P450, PUTATIVE (EUROFUNG)-RELATED-RELATED"/>
    <property type="match status" value="1"/>
</dbReference>
<keyword evidence="4 9" id="KW-0349">Heme</keyword>